<protein>
    <submittedName>
        <fullName evidence="2">Uncharacterized protein</fullName>
    </submittedName>
</protein>
<evidence type="ECO:0000313" key="3">
    <source>
        <dbReference type="Proteomes" id="UP000323426"/>
    </source>
</evidence>
<feature type="chain" id="PRO_5024357087" evidence="1">
    <location>
        <begin position="20"/>
        <end position="174"/>
    </location>
</feature>
<dbReference type="PROSITE" id="PS51257">
    <property type="entry name" value="PROKAR_LIPOPROTEIN"/>
    <property type="match status" value="1"/>
</dbReference>
<sequence length="174" mass="19560">MYKYLTCLCLLAFMAGSCRNTKPPMTQNQESTQLDFTAGPPTIVYKTKRDYSDKVAVIFNAEKTAIVAYPHPQDIAKKGNRVKPTVLAQGYLLDNQGLNENAAFTQYTFEEYAALAKAPTLAELKASIIDKEPFTELCHCGNRNQFTSLEQDLNQLITRRLVPCQSFTAHSKQR</sequence>
<feature type="signal peptide" evidence="1">
    <location>
        <begin position="1"/>
        <end position="19"/>
    </location>
</feature>
<accession>A0A5M6D7C0</accession>
<dbReference type="Proteomes" id="UP000323426">
    <property type="component" value="Unassembled WGS sequence"/>
</dbReference>
<keyword evidence="3" id="KW-1185">Reference proteome</keyword>
<organism evidence="2 3">
    <name type="scientific">Adhaeribacter rhizoryzae</name>
    <dbReference type="NCBI Taxonomy" id="2607907"/>
    <lineage>
        <taxon>Bacteria</taxon>
        <taxon>Pseudomonadati</taxon>
        <taxon>Bacteroidota</taxon>
        <taxon>Cytophagia</taxon>
        <taxon>Cytophagales</taxon>
        <taxon>Hymenobacteraceae</taxon>
        <taxon>Adhaeribacter</taxon>
    </lineage>
</organism>
<evidence type="ECO:0000256" key="1">
    <source>
        <dbReference type="SAM" id="SignalP"/>
    </source>
</evidence>
<reference evidence="2 3" key="1">
    <citation type="submission" date="2019-09" db="EMBL/GenBank/DDBJ databases">
        <title>Genome sequence and assembly of Adhaeribacter sp.</title>
        <authorList>
            <person name="Chhetri G."/>
        </authorList>
    </citation>
    <scope>NUCLEOTIDE SEQUENCE [LARGE SCALE GENOMIC DNA]</scope>
    <source>
        <strain evidence="2 3">DK36</strain>
    </source>
</reference>
<dbReference type="EMBL" id="VWSF01000014">
    <property type="protein sequence ID" value="KAA5543397.1"/>
    <property type="molecule type" value="Genomic_DNA"/>
</dbReference>
<dbReference type="AlphaFoldDB" id="A0A5M6D7C0"/>
<comment type="caution">
    <text evidence="2">The sequence shown here is derived from an EMBL/GenBank/DDBJ whole genome shotgun (WGS) entry which is preliminary data.</text>
</comment>
<keyword evidence="1" id="KW-0732">Signal</keyword>
<proteinExistence type="predicted"/>
<dbReference type="RefSeq" id="WP_150090220.1">
    <property type="nucleotide sequence ID" value="NZ_VWSF01000014.1"/>
</dbReference>
<name>A0A5M6D7C0_9BACT</name>
<gene>
    <name evidence="2" type="ORF">F0145_17310</name>
</gene>
<evidence type="ECO:0000313" key="2">
    <source>
        <dbReference type="EMBL" id="KAA5543397.1"/>
    </source>
</evidence>